<dbReference type="Gene3D" id="3.30.720.10">
    <property type="entry name" value="Signal recognition particle alu RNA binding heterodimer, srp9/1"/>
    <property type="match status" value="1"/>
</dbReference>
<dbReference type="AlphaFoldDB" id="A0A8E2F6I4"/>
<dbReference type="Pfam" id="PF02290">
    <property type="entry name" value="SRP14"/>
    <property type="match status" value="1"/>
</dbReference>
<evidence type="ECO:0000256" key="5">
    <source>
        <dbReference type="ARBA" id="ARBA00023135"/>
    </source>
</evidence>
<dbReference type="GO" id="GO:0008312">
    <property type="term" value="F:7S RNA binding"/>
    <property type="evidence" value="ECO:0007669"/>
    <property type="project" value="UniProtKB-UniRule"/>
</dbReference>
<evidence type="ECO:0000256" key="1">
    <source>
        <dbReference type="ARBA" id="ARBA00004496"/>
    </source>
</evidence>
<dbReference type="GO" id="GO:0005786">
    <property type="term" value="C:signal recognition particle, endoplasmic reticulum targeting"/>
    <property type="evidence" value="ECO:0007669"/>
    <property type="project" value="UniProtKB-UniRule"/>
</dbReference>
<evidence type="ECO:0000313" key="9">
    <source>
        <dbReference type="EMBL" id="OCL11376.1"/>
    </source>
</evidence>
<name>A0A8E2F6I4_9PEZI</name>
<evidence type="ECO:0000313" key="10">
    <source>
        <dbReference type="Proteomes" id="UP000250140"/>
    </source>
</evidence>
<keyword evidence="10" id="KW-1185">Reference proteome</keyword>
<dbReference type="SUPFAM" id="SSF54762">
    <property type="entry name" value="Signal recognition particle alu RNA binding heterodimer, SRP9/14"/>
    <property type="match status" value="1"/>
</dbReference>
<dbReference type="InterPro" id="IPR009018">
    <property type="entry name" value="Signal_recog_particle_SRP9/14"/>
</dbReference>
<keyword evidence="3 7" id="KW-0963">Cytoplasm</keyword>
<dbReference type="OrthoDB" id="19209at2759"/>
<reference evidence="9 10" key="1">
    <citation type="journal article" date="2016" name="Nat. Commun.">
        <title>Ectomycorrhizal ecology is imprinted in the genome of the dominant symbiotic fungus Cenococcum geophilum.</title>
        <authorList>
            <consortium name="DOE Joint Genome Institute"/>
            <person name="Peter M."/>
            <person name="Kohler A."/>
            <person name="Ohm R.A."/>
            <person name="Kuo A."/>
            <person name="Krutzmann J."/>
            <person name="Morin E."/>
            <person name="Arend M."/>
            <person name="Barry K.W."/>
            <person name="Binder M."/>
            <person name="Choi C."/>
            <person name="Clum A."/>
            <person name="Copeland A."/>
            <person name="Grisel N."/>
            <person name="Haridas S."/>
            <person name="Kipfer T."/>
            <person name="LaButti K."/>
            <person name="Lindquist E."/>
            <person name="Lipzen A."/>
            <person name="Maire R."/>
            <person name="Meier B."/>
            <person name="Mihaltcheva S."/>
            <person name="Molinier V."/>
            <person name="Murat C."/>
            <person name="Poggeler S."/>
            <person name="Quandt C.A."/>
            <person name="Sperisen C."/>
            <person name="Tritt A."/>
            <person name="Tisserant E."/>
            <person name="Crous P.W."/>
            <person name="Henrissat B."/>
            <person name="Nehls U."/>
            <person name="Egli S."/>
            <person name="Spatafora J.W."/>
            <person name="Grigoriev I.V."/>
            <person name="Martin F.M."/>
        </authorList>
    </citation>
    <scope>NUCLEOTIDE SEQUENCE [LARGE SCALE GENOMIC DNA]</scope>
    <source>
        <strain evidence="9 10">CBS 207.34</strain>
    </source>
</reference>
<evidence type="ECO:0000256" key="2">
    <source>
        <dbReference type="ARBA" id="ARBA00010349"/>
    </source>
</evidence>
<comment type="similarity">
    <text evidence="2 7">Belongs to the SRP14 family.</text>
</comment>
<comment type="subcellular location">
    <subcellularLocation>
        <location evidence="1 7">Cytoplasm</location>
    </subcellularLocation>
</comment>
<evidence type="ECO:0000256" key="4">
    <source>
        <dbReference type="ARBA" id="ARBA00022884"/>
    </source>
</evidence>
<dbReference type="PANTHER" id="PTHR12013">
    <property type="entry name" value="SIGNAL RECOGNITION PARTICLE 14 KD PROTEIN"/>
    <property type="match status" value="1"/>
</dbReference>
<dbReference type="GO" id="GO:0030942">
    <property type="term" value="F:endoplasmic reticulum signal peptide binding"/>
    <property type="evidence" value="ECO:0007669"/>
    <property type="project" value="UniProtKB-UniRule"/>
</dbReference>
<dbReference type="GO" id="GO:0006614">
    <property type="term" value="P:SRP-dependent cotranslational protein targeting to membrane"/>
    <property type="evidence" value="ECO:0007669"/>
    <property type="project" value="UniProtKB-UniRule"/>
</dbReference>
<evidence type="ECO:0000256" key="7">
    <source>
        <dbReference type="RuleBase" id="RU368100"/>
    </source>
</evidence>
<feature type="region of interest" description="Disordered" evidence="8">
    <location>
        <begin position="117"/>
        <end position="144"/>
    </location>
</feature>
<feature type="compositionally biased region" description="Polar residues" evidence="8">
    <location>
        <begin position="42"/>
        <end position="52"/>
    </location>
</feature>
<protein>
    <recommendedName>
        <fullName evidence="7">Signal recognition particle subunit SRP14</fullName>
    </recommendedName>
    <alternativeName>
        <fullName evidence="7">Signal recognition particle 14 kDa protein</fullName>
    </alternativeName>
</protein>
<gene>
    <name evidence="9" type="ORF">AOQ84DRAFT_191513</name>
</gene>
<proteinExistence type="inferred from homology"/>
<dbReference type="Proteomes" id="UP000250140">
    <property type="component" value="Unassembled WGS sequence"/>
</dbReference>
<organism evidence="9 10">
    <name type="scientific">Glonium stellatum</name>
    <dbReference type="NCBI Taxonomy" id="574774"/>
    <lineage>
        <taxon>Eukaryota</taxon>
        <taxon>Fungi</taxon>
        <taxon>Dikarya</taxon>
        <taxon>Ascomycota</taxon>
        <taxon>Pezizomycotina</taxon>
        <taxon>Dothideomycetes</taxon>
        <taxon>Pleosporomycetidae</taxon>
        <taxon>Gloniales</taxon>
        <taxon>Gloniaceae</taxon>
        <taxon>Glonium</taxon>
    </lineage>
</organism>
<keyword evidence="6 7" id="KW-0687">Ribonucleoprotein</keyword>
<keyword evidence="4 7" id="KW-0694">RNA-binding</keyword>
<accession>A0A8E2F6I4</accession>
<evidence type="ECO:0000256" key="8">
    <source>
        <dbReference type="SAM" id="MobiDB-lite"/>
    </source>
</evidence>
<comment type="function">
    <text evidence="7">Component of the signal recognition particle (SRP) complex, a ribonucleoprotein complex that mediates the cotranslational targeting of secretory and membrane proteins to the endoplasmic reticulum (ER).</text>
</comment>
<dbReference type="InterPro" id="IPR003210">
    <property type="entry name" value="Signal_recog_particle_SRP14"/>
</dbReference>
<feature type="region of interest" description="Disordered" evidence="8">
    <location>
        <begin position="42"/>
        <end position="63"/>
    </location>
</feature>
<evidence type="ECO:0000256" key="6">
    <source>
        <dbReference type="ARBA" id="ARBA00023274"/>
    </source>
</evidence>
<sequence>MVGEHLSNEEFFTGLSELFDSNRAKSHGSIFLTQRRLQFSFGSTASTPTKTADNPLWDTRPQDPLPIIVRATNSKSTKKVGGSRKSEKRIKLSTIVQPEALDRFYLRYAELCKAGMSALKKRDRSKRKKDKAKKRKAGDGEKKG</sequence>
<dbReference type="EMBL" id="KV749057">
    <property type="protein sequence ID" value="OCL11376.1"/>
    <property type="molecule type" value="Genomic_DNA"/>
</dbReference>
<keyword evidence="5 7" id="KW-0733">Signal recognition particle</keyword>
<comment type="subunit">
    <text evidence="7">Component of a fungal signal recognition particle (SRP) complex that consists of a 7SL RNA molecule (scR1) and at least six protein subunits: SRP72, SRP68, SRP54, SEC65, SRP21 and SRP14.</text>
</comment>
<feature type="compositionally biased region" description="Basic residues" evidence="8">
    <location>
        <begin position="119"/>
        <end position="136"/>
    </location>
</feature>
<evidence type="ECO:0000256" key="3">
    <source>
        <dbReference type="ARBA" id="ARBA00022490"/>
    </source>
</evidence>